<evidence type="ECO:0000313" key="1">
    <source>
        <dbReference type="EMBL" id="MFC0267574.1"/>
    </source>
</evidence>
<sequence length="105" mass="11966">MLKKLLEALRGGGAGDRTPQKSAEAAEPIHYKGYEIIALPDNSGGQYRVSALIRRSEEGHMQEQRFERSDMLPDRDSCIELTRTKVERYIDEQGEQLFNNPHHPS</sequence>
<comment type="caution">
    <text evidence="1">The sequence shown here is derived from an EMBL/GenBank/DDBJ whole genome shotgun (WGS) entry which is preliminary data.</text>
</comment>
<gene>
    <name evidence="1" type="ORF">ACFFHW_06130</name>
</gene>
<accession>A0ABV6G1P1</accession>
<dbReference type="RefSeq" id="WP_019952887.1">
    <property type="nucleotide sequence ID" value="NZ_JBHLVX010000021.1"/>
</dbReference>
<dbReference type="Proteomes" id="UP001589814">
    <property type="component" value="Unassembled WGS sequence"/>
</dbReference>
<evidence type="ECO:0000313" key="2">
    <source>
        <dbReference type="Proteomes" id="UP001589814"/>
    </source>
</evidence>
<dbReference type="EMBL" id="JBHLVX010000021">
    <property type="protein sequence ID" value="MFC0267574.1"/>
    <property type="molecule type" value="Genomic_DNA"/>
</dbReference>
<name>A0ABV6G1P1_9GAMM</name>
<dbReference type="Pfam" id="PF10115">
    <property type="entry name" value="HlyU"/>
    <property type="match status" value="1"/>
</dbReference>
<reference evidence="1 2" key="1">
    <citation type="submission" date="2024-09" db="EMBL/GenBank/DDBJ databases">
        <authorList>
            <person name="Sun Q."/>
            <person name="Mori K."/>
        </authorList>
    </citation>
    <scope>NUCLEOTIDE SEQUENCE [LARGE SCALE GENOMIC DNA]</scope>
    <source>
        <strain evidence="1 2">CCM 7415</strain>
    </source>
</reference>
<organism evidence="1 2">
    <name type="scientific">Kushneria aurantia</name>
    <dbReference type="NCBI Taxonomy" id="504092"/>
    <lineage>
        <taxon>Bacteria</taxon>
        <taxon>Pseudomonadati</taxon>
        <taxon>Pseudomonadota</taxon>
        <taxon>Gammaproteobacteria</taxon>
        <taxon>Oceanospirillales</taxon>
        <taxon>Halomonadaceae</taxon>
        <taxon>Kushneria</taxon>
    </lineage>
</organism>
<dbReference type="InterPro" id="IPR018772">
    <property type="entry name" value="Transcription_activator_HlyU"/>
</dbReference>
<proteinExistence type="predicted"/>
<keyword evidence="2" id="KW-1185">Reference proteome</keyword>
<protein>
    <submittedName>
        <fullName evidence="1">HlyU family transcriptional regulator</fullName>
    </submittedName>
</protein>